<organism evidence="5 6">
    <name type="scientific">Novacetimonas maltaceti</name>
    <dbReference type="NCBI Taxonomy" id="1203393"/>
    <lineage>
        <taxon>Bacteria</taxon>
        <taxon>Pseudomonadati</taxon>
        <taxon>Pseudomonadota</taxon>
        <taxon>Alphaproteobacteria</taxon>
        <taxon>Acetobacterales</taxon>
        <taxon>Acetobacteraceae</taxon>
        <taxon>Novacetimonas</taxon>
    </lineage>
</organism>
<evidence type="ECO:0000256" key="1">
    <source>
        <dbReference type="ARBA" id="ARBA00022801"/>
    </source>
</evidence>
<dbReference type="GO" id="GO:0008477">
    <property type="term" value="F:purine nucleosidase activity"/>
    <property type="evidence" value="ECO:0007669"/>
    <property type="project" value="TreeGrafter"/>
</dbReference>
<keyword evidence="3" id="KW-0732">Signal</keyword>
<dbReference type="Pfam" id="PF01156">
    <property type="entry name" value="IU_nuc_hydro"/>
    <property type="match status" value="1"/>
</dbReference>
<dbReference type="GO" id="GO:0005829">
    <property type="term" value="C:cytosol"/>
    <property type="evidence" value="ECO:0007669"/>
    <property type="project" value="TreeGrafter"/>
</dbReference>
<dbReference type="PROSITE" id="PS51318">
    <property type="entry name" value="TAT"/>
    <property type="match status" value="1"/>
</dbReference>
<evidence type="ECO:0000256" key="2">
    <source>
        <dbReference type="ARBA" id="ARBA00023295"/>
    </source>
</evidence>
<dbReference type="Proteomes" id="UP000237344">
    <property type="component" value="Unassembled WGS sequence"/>
</dbReference>
<dbReference type="PANTHER" id="PTHR12304:SF25">
    <property type="entry name" value="INOSINE_URIDINE-PREFERRING NUCLEOSIDE HYDROLASE DOMAIN-CONTAINING PROTEIN"/>
    <property type="match status" value="1"/>
</dbReference>
<protein>
    <submittedName>
        <fullName evidence="5">Inosine-uridine preferring nucleoside hydrolase</fullName>
    </submittedName>
</protein>
<evidence type="ECO:0000313" key="5">
    <source>
        <dbReference type="EMBL" id="POF63014.1"/>
    </source>
</evidence>
<accession>A0A2S3W284</accession>
<evidence type="ECO:0000259" key="4">
    <source>
        <dbReference type="Pfam" id="PF01156"/>
    </source>
</evidence>
<keyword evidence="6" id="KW-1185">Reference proteome</keyword>
<dbReference type="AlphaFoldDB" id="A0A2S3W284"/>
<dbReference type="Gene3D" id="3.90.245.10">
    <property type="entry name" value="Ribonucleoside hydrolase-like"/>
    <property type="match status" value="1"/>
</dbReference>
<keyword evidence="1 5" id="KW-0378">Hydrolase</keyword>
<dbReference type="EMBL" id="POTC01000013">
    <property type="protein sequence ID" value="POF63014.1"/>
    <property type="molecule type" value="Genomic_DNA"/>
</dbReference>
<dbReference type="InterPro" id="IPR001910">
    <property type="entry name" value="Inosine/uridine_hydrolase_dom"/>
</dbReference>
<dbReference type="GO" id="GO:0006152">
    <property type="term" value="P:purine nucleoside catabolic process"/>
    <property type="evidence" value="ECO:0007669"/>
    <property type="project" value="TreeGrafter"/>
</dbReference>
<feature type="domain" description="Inosine/uridine-preferring nucleoside hydrolase" evidence="4">
    <location>
        <begin position="56"/>
        <end position="364"/>
    </location>
</feature>
<dbReference type="InterPro" id="IPR023186">
    <property type="entry name" value="IUNH"/>
</dbReference>
<comment type="caution">
    <text evidence="5">The sequence shown here is derived from an EMBL/GenBank/DDBJ whole genome shotgun (WGS) entry which is preliminary data.</text>
</comment>
<name>A0A2S3W284_9PROT</name>
<evidence type="ECO:0000313" key="6">
    <source>
        <dbReference type="Proteomes" id="UP000237344"/>
    </source>
</evidence>
<dbReference type="InterPro" id="IPR036452">
    <property type="entry name" value="Ribo_hydro-like"/>
</dbReference>
<reference evidence="5 6" key="1">
    <citation type="submission" date="2018-01" db="EMBL/GenBank/DDBJ databases">
        <title>Draft Genome Sequence of Komagataeibacter maltaceti LMG 1529, a Vinegar Producing Acetic Acid Bacterium Isolated from Malt Vinegar Brewery Acetifiers.</title>
        <authorList>
            <person name="Zhang Q."/>
            <person name="Hollensteiner J."/>
            <person name="Poehlein A."/>
            <person name="Daniel R."/>
        </authorList>
    </citation>
    <scope>NUCLEOTIDE SEQUENCE [LARGE SCALE GENOMIC DNA]</scope>
    <source>
        <strain evidence="5 6">LMG 1529</strain>
    </source>
</reference>
<evidence type="ECO:0000256" key="3">
    <source>
        <dbReference type="SAM" id="SignalP"/>
    </source>
</evidence>
<dbReference type="SUPFAM" id="SSF53590">
    <property type="entry name" value="Nucleoside hydrolase"/>
    <property type="match status" value="1"/>
</dbReference>
<feature type="signal peptide" evidence="3">
    <location>
        <begin position="1"/>
        <end position="36"/>
    </location>
</feature>
<proteinExistence type="predicted"/>
<gene>
    <name evidence="5" type="ORF">KMAL_13890</name>
</gene>
<keyword evidence="2" id="KW-0326">Glycosidase</keyword>
<dbReference type="PANTHER" id="PTHR12304">
    <property type="entry name" value="INOSINE-URIDINE PREFERRING NUCLEOSIDE HYDROLASE"/>
    <property type="match status" value="1"/>
</dbReference>
<feature type="chain" id="PRO_5015403580" evidence="3">
    <location>
        <begin position="37"/>
        <end position="383"/>
    </location>
</feature>
<dbReference type="InterPro" id="IPR006311">
    <property type="entry name" value="TAT_signal"/>
</dbReference>
<sequence length="383" mass="41192">MSRASMSRPSFPATLKTLALAAGMALCTALPGLAHAAAPPAAAPELVIEDNDFLGPGGSDQQSIIPLVFNPHVRVLGFTVVSGDDWENAESAHLRRFLEIIGRTDIPVADGAVYPLVNTVAALREHERQFGTMPWKGAWGGLGSIEHIPDEQPPVPALKEGMPHMQPIAQNAAQFLIDQVHAHPHQVTIVAAGPLTNLALAIRLDPTFAATAKQLIFMGGMLDTSMMSVTGNADFASDFNMIFDPEAAHIALTAPWASVTVVGSVSNDLMMTRDYLAQVTRRVTPVTQYLGKYYEPLPMWDELTTAIAADPSLVTSSVDAFMDIDMTHGPNYGHAYVWPEQLAPTKQGVRRVHIVRSVDAARFRATFAQEAQGDLPAAAPARH</sequence>